<keyword evidence="3 5" id="KW-0863">Zinc-finger</keyword>
<dbReference type="InterPro" id="IPR000571">
    <property type="entry name" value="Znf_CCCH"/>
</dbReference>
<name>A0A7E4URJ7_PANRE</name>
<dbReference type="FunFam" id="4.10.1000.10:FF:000001">
    <property type="entry name" value="zinc finger CCCH domain-containing protein 15-like"/>
    <property type="match status" value="1"/>
</dbReference>
<dbReference type="InterPro" id="IPR045877">
    <property type="entry name" value="ZFP36-like"/>
</dbReference>
<dbReference type="SMART" id="SM00356">
    <property type="entry name" value="ZnF_C3H1"/>
    <property type="match status" value="1"/>
</dbReference>
<protein>
    <submittedName>
        <fullName evidence="9">C3H1-type domain-containing protein</fullName>
    </submittedName>
</protein>
<dbReference type="PANTHER" id="PTHR12547">
    <property type="entry name" value="CCCH ZINC FINGER/TIS11-RELATED"/>
    <property type="match status" value="1"/>
</dbReference>
<keyword evidence="8" id="KW-1185">Reference proteome</keyword>
<accession>A0A7E4URJ7</accession>
<evidence type="ECO:0000256" key="5">
    <source>
        <dbReference type="PROSITE-ProRule" id="PRU00723"/>
    </source>
</evidence>
<dbReference type="Pfam" id="PF00642">
    <property type="entry name" value="zf-CCCH"/>
    <property type="match status" value="1"/>
</dbReference>
<keyword evidence="1 5" id="KW-0479">Metal-binding</keyword>
<feature type="zinc finger region" description="C3H1-type" evidence="5">
    <location>
        <begin position="182"/>
        <end position="210"/>
    </location>
</feature>
<proteinExistence type="predicted"/>
<evidence type="ECO:0000256" key="4">
    <source>
        <dbReference type="ARBA" id="ARBA00022833"/>
    </source>
</evidence>
<dbReference type="GO" id="GO:0008270">
    <property type="term" value="F:zinc ion binding"/>
    <property type="evidence" value="ECO:0007669"/>
    <property type="project" value="UniProtKB-KW"/>
</dbReference>
<dbReference type="InterPro" id="IPR036855">
    <property type="entry name" value="Znf_CCCH_sf"/>
</dbReference>
<evidence type="ECO:0000256" key="3">
    <source>
        <dbReference type="ARBA" id="ARBA00022771"/>
    </source>
</evidence>
<dbReference type="PANTHER" id="PTHR12547:SF185">
    <property type="entry name" value="C3H1-TYPE DOMAIN-CONTAINING PROTEIN"/>
    <property type="match status" value="1"/>
</dbReference>
<dbReference type="PROSITE" id="PS50103">
    <property type="entry name" value="ZF_C3H1"/>
    <property type="match status" value="1"/>
</dbReference>
<evidence type="ECO:0000256" key="1">
    <source>
        <dbReference type="ARBA" id="ARBA00022723"/>
    </source>
</evidence>
<sequence>MRSGAISPPPDNHDHAIASQFQLVAAVFRRQACELFHRFDLTLPQHAMASLNTVYSPAPMTFNPQPWTGHFEHQVMAPPVPLGQFLQSTSPCKCSCQKPKKQTNIGSPISCTSTHSSAESASSSPPAPAAATASSTAAWPPVIPDGLAAGAQEVFFNTLMQSVKEANRFNSVKSSGWKNPMLYKTTLCDHWRNHGRCRFGVHCWYAHGENELRFVPRSPQLPTPDYIHQYLAYLGLPKNLVDSMINYSYQMACASIVAAPPAAATTEPTVIGAPSPPKPVKEFELERPASCGAIPTSAQSEVPTIDLPQASQFVHPSRSSGDDWDALNNILDHAFCSNFTNAPPTSTMNSPPKGSLFNKSFRIFGDSYPIKQLLFH</sequence>
<feature type="region of interest" description="Disordered" evidence="6">
    <location>
        <begin position="100"/>
        <end position="132"/>
    </location>
</feature>
<reference evidence="9" key="2">
    <citation type="submission" date="2020-10" db="UniProtKB">
        <authorList>
            <consortium name="WormBaseParasite"/>
        </authorList>
    </citation>
    <scope>IDENTIFICATION</scope>
</reference>
<evidence type="ECO:0000313" key="9">
    <source>
        <dbReference type="WBParaSite" id="Pan_g11601.t1"/>
    </source>
</evidence>
<dbReference type="AlphaFoldDB" id="A0A7E4URJ7"/>
<evidence type="ECO:0000256" key="2">
    <source>
        <dbReference type="ARBA" id="ARBA00022737"/>
    </source>
</evidence>
<dbReference type="GO" id="GO:0005829">
    <property type="term" value="C:cytosol"/>
    <property type="evidence" value="ECO:0007669"/>
    <property type="project" value="TreeGrafter"/>
</dbReference>
<organism evidence="8 9">
    <name type="scientific">Panagrellus redivivus</name>
    <name type="common">Microworm</name>
    <dbReference type="NCBI Taxonomy" id="6233"/>
    <lineage>
        <taxon>Eukaryota</taxon>
        <taxon>Metazoa</taxon>
        <taxon>Ecdysozoa</taxon>
        <taxon>Nematoda</taxon>
        <taxon>Chromadorea</taxon>
        <taxon>Rhabditida</taxon>
        <taxon>Tylenchina</taxon>
        <taxon>Panagrolaimomorpha</taxon>
        <taxon>Panagrolaimoidea</taxon>
        <taxon>Panagrolaimidae</taxon>
        <taxon>Panagrellus</taxon>
    </lineage>
</organism>
<keyword evidence="4 5" id="KW-0862">Zinc</keyword>
<feature type="compositionally biased region" description="Low complexity" evidence="6">
    <location>
        <begin position="112"/>
        <end position="132"/>
    </location>
</feature>
<evidence type="ECO:0000313" key="8">
    <source>
        <dbReference type="Proteomes" id="UP000492821"/>
    </source>
</evidence>
<feature type="domain" description="C3H1-type" evidence="7">
    <location>
        <begin position="182"/>
        <end position="210"/>
    </location>
</feature>
<evidence type="ECO:0000256" key="6">
    <source>
        <dbReference type="SAM" id="MobiDB-lite"/>
    </source>
</evidence>
<dbReference type="GO" id="GO:0003730">
    <property type="term" value="F:mRNA 3'-UTR binding"/>
    <property type="evidence" value="ECO:0007669"/>
    <property type="project" value="TreeGrafter"/>
</dbReference>
<reference evidence="8" key="1">
    <citation type="journal article" date="2013" name="Genetics">
        <title>The draft genome and transcriptome of Panagrellus redivivus are shaped by the harsh demands of a free-living lifestyle.</title>
        <authorList>
            <person name="Srinivasan J."/>
            <person name="Dillman A.R."/>
            <person name="Macchietto M.G."/>
            <person name="Heikkinen L."/>
            <person name="Lakso M."/>
            <person name="Fracchia K.M."/>
            <person name="Antoshechkin I."/>
            <person name="Mortazavi A."/>
            <person name="Wong G."/>
            <person name="Sternberg P.W."/>
        </authorList>
    </citation>
    <scope>NUCLEOTIDE SEQUENCE [LARGE SCALE GENOMIC DNA]</scope>
    <source>
        <strain evidence="8">MT8872</strain>
    </source>
</reference>
<dbReference type="SUPFAM" id="SSF90229">
    <property type="entry name" value="CCCH zinc finger"/>
    <property type="match status" value="1"/>
</dbReference>
<evidence type="ECO:0000259" key="7">
    <source>
        <dbReference type="PROSITE" id="PS50103"/>
    </source>
</evidence>
<dbReference type="Gene3D" id="4.10.1000.10">
    <property type="entry name" value="Zinc finger, CCCH-type"/>
    <property type="match status" value="1"/>
</dbReference>
<dbReference type="Proteomes" id="UP000492821">
    <property type="component" value="Unassembled WGS sequence"/>
</dbReference>
<dbReference type="GO" id="GO:0043186">
    <property type="term" value="C:P granule"/>
    <property type="evidence" value="ECO:0007669"/>
    <property type="project" value="UniProtKB-ARBA"/>
</dbReference>
<dbReference type="WBParaSite" id="Pan_g11601.t1">
    <property type="protein sequence ID" value="Pan_g11601.t1"/>
    <property type="gene ID" value="Pan_g11601"/>
</dbReference>
<keyword evidence="2" id="KW-0677">Repeat</keyword>